<keyword evidence="8" id="KW-1185">Reference proteome</keyword>
<proteinExistence type="predicted"/>
<feature type="transmembrane region" description="Helical" evidence="6">
    <location>
        <begin position="249"/>
        <end position="277"/>
    </location>
</feature>
<reference evidence="7 8" key="1">
    <citation type="submission" date="2017-03" db="EMBL/GenBank/DDBJ databases">
        <title>Genome sequence of Clostridium hungatei DSM 14427.</title>
        <authorList>
            <person name="Poehlein A."/>
            <person name="Daniel R."/>
        </authorList>
    </citation>
    <scope>NUCLEOTIDE SEQUENCE [LARGE SCALE GENOMIC DNA]</scope>
    <source>
        <strain evidence="7 8">DSM 14427</strain>
    </source>
</reference>
<protein>
    <submittedName>
        <fullName evidence="7">Ribose transport system permease protein RbsC</fullName>
    </submittedName>
</protein>
<feature type="transmembrane region" description="Helical" evidence="6">
    <location>
        <begin position="14"/>
        <end position="31"/>
    </location>
</feature>
<dbReference type="AlphaFoldDB" id="A0A1V4SHT3"/>
<feature type="transmembrane region" description="Helical" evidence="6">
    <location>
        <begin position="210"/>
        <end position="228"/>
    </location>
</feature>
<dbReference type="RefSeq" id="WP_080065720.1">
    <property type="nucleotide sequence ID" value="NZ_MZGX01000024.1"/>
</dbReference>
<dbReference type="PANTHER" id="PTHR32196">
    <property type="entry name" value="ABC TRANSPORTER PERMEASE PROTEIN YPHD-RELATED-RELATED"/>
    <property type="match status" value="1"/>
</dbReference>
<feature type="transmembrane region" description="Helical" evidence="6">
    <location>
        <begin position="118"/>
        <end position="138"/>
    </location>
</feature>
<evidence type="ECO:0000256" key="4">
    <source>
        <dbReference type="ARBA" id="ARBA00022989"/>
    </source>
</evidence>
<feature type="transmembrane region" description="Helical" evidence="6">
    <location>
        <begin position="43"/>
        <end position="62"/>
    </location>
</feature>
<evidence type="ECO:0000313" key="8">
    <source>
        <dbReference type="Proteomes" id="UP000191554"/>
    </source>
</evidence>
<name>A0A1V4SHT3_RUMHU</name>
<dbReference type="Pfam" id="PF02653">
    <property type="entry name" value="BPD_transp_2"/>
    <property type="match status" value="1"/>
</dbReference>
<keyword evidence="3 6" id="KW-0812">Transmembrane</keyword>
<dbReference type="Proteomes" id="UP000191554">
    <property type="component" value="Unassembled WGS sequence"/>
</dbReference>
<dbReference type="GO" id="GO:0022857">
    <property type="term" value="F:transmembrane transporter activity"/>
    <property type="evidence" value="ECO:0007669"/>
    <property type="project" value="InterPro"/>
</dbReference>
<feature type="transmembrane region" description="Helical" evidence="6">
    <location>
        <begin position="92"/>
        <end position="112"/>
    </location>
</feature>
<dbReference type="InterPro" id="IPR001851">
    <property type="entry name" value="ABC_transp_permease"/>
</dbReference>
<accession>A0A1V4SHT3</accession>
<dbReference type="STRING" id="48256.CLHUN_32810"/>
<dbReference type="OrthoDB" id="9813906at2"/>
<comment type="caution">
    <text evidence="7">The sequence shown here is derived from an EMBL/GenBank/DDBJ whole genome shotgun (WGS) entry which is preliminary data.</text>
</comment>
<keyword evidence="2" id="KW-1003">Cell membrane</keyword>
<evidence type="ECO:0000256" key="3">
    <source>
        <dbReference type="ARBA" id="ARBA00022692"/>
    </source>
</evidence>
<keyword evidence="4 6" id="KW-1133">Transmembrane helix</keyword>
<evidence type="ECO:0000256" key="5">
    <source>
        <dbReference type="ARBA" id="ARBA00023136"/>
    </source>
</evidence>
<evidence type="ECO:0000256" key="6">
    <source>
        <dbReference type="SAM" id="Phobius"/>
    </source>
</evidence>
<feature type="transmembrane region" description="Helical" evidence="6">
    <location>
        <begin position="150"/>
        <end position="179"/>
    </location>
</feature>
<keyword evidence="5 6" id="KW-0472">Membrane</keyword>
<dbReference type="GO" id="GO:0005886">
    <property type="term" value="C:plasma membrane"/>
    <property type="evidence" value="ECO:0007669"/>
    <property type="project" value="UniProtKB-SubCell"/>
</dbReference>
<sequence>MDLKNVWGTAKKKYSIFMVLFVLFFICSLINENFLTANNLTNISRQLAVTTILAFGQTMLIISGMLDLSQGSVLALSGVFAVSAYKSTNSLIIAVLVGIITGVVCNIVNAIMVSTFKAPPFIATLAMLTMARGVALLFTKGQNLLQLGDFVVFGQGSAGVVPIPIIFLIVVSIFTWYILKHTRFGRSLYAVGGNEEASIASGINVHKVKYTAFIINGIFVGLAGVLFMSRVNAGLPNGAVGYEFTALTAAIIGGTSFSGGVGTAAGTLAGAFIVGFLDNIMNLANVDSYMQQIVRGAIIALAVIYDIRSKNKRTKSAMGRIEDKEKPKAVKAK</sequence>
<evidence type="ECO:0000256" key="2">
    <source>
        <dbReference type="ARBA" id="ARBA00022475"/>
    </source>
</evidence>
<evidence type="ECO:0000313" key="7">
    <source>
        <dbReference type="EMBL" id="OPX42797.1"/>
    </source>
</evidence>
<comment type="subcellular location">
    <subcellularLocation>
        <location evidence="1">Cell membrane</location>
        <topology evidence="1">Multi-pass membrane protein</topology>
    </subcellularLocation>
</comment>
<dbReference type="CDD" id="cd06579">
    <property type="entry name" value="TM_PBP1_transp_AraH_like"/>
    <property type="match status" value="1"/>
</dbReference>
<evidence type="ECO:0000256" key="1">
    <source>
        <dbReference type="ARBA" id="ARBA00004651"/>
    </source>
</evidence>
<gene>
    <name evidence="7" type="primary">rbsC_2</name>
    <name evidence="7" type="ORF">CLHUN_32810</name>
</gene>
<dbReference type="PANTHER" id="PTHR32196:SF72">
    <property type="entry name" value="RIBOSE IMPORT PERMEASE PROTEIN RBSC"/>
    <property type="match status" value="1"/>
</dbReference>
<organism evidence="7 8">
    <name type="scientific">Ruminiclostridium hungatei</name>
    <name type="common">Clostridium hungatei</name>
    <dbReference type="NCBI Taxonomy" id="48256"/>
    <lineage>
        <taxon>Bacteria</taxon>
        <taxon>Bacillati</taxon>
        <taxon>Bacillota</taxon>
        <taxon>Clostridia</taxon>
        <taxon>Eubacteriales</taxon>
        <taxon>Oscillospiraceae</taxon>
        <taxon>Ruminiclostridium</taxon>
    </lineage>
</organism>
<dbReference type="EMBL" id="MZGX01000024">
    <property type="protein sequence ID" value="OPX42797.1"/>
    <property type="molecule type" value="Genomic_DNA"/>
</dbReference>